<proteinExistence type="predicted"/>
<gene>
    <name evidence="1" type="ORF">BFJ65_g16350</name>
</gene>
<comment type="caution">
    <text evidence="1">The sequence shown here is derived from an EMBL/GenBank/DDBJ whole genome shotgun (WGS) entry which is preliminary data.</text>
</comment>
<reference evidence="1 2" key="1">
    <citation type="journal article" date="2018" name="Sci. Rep.">
        <title>Characterisation of pathogen-specific regions and novel effector candidates in Fusarium oxysporum f. sp. cepae.</title>
        <authorList>
            <person name="Armitage A.D."/>
            <person name="Taylor A."/>
            <person name="Sobczyk M.K."/>
            <person name="Baxter L."/>
            <person name="Greenfield B.P."/>
            <person name="Bates H.J."/>
            <person name="Wilson F."/>
            <person name="Jackson A.C."/>
            <person name="Ott S."/>
            <person name="Harrison R.J."/>
            <person name="Clarkson J.P."/>
        </authorList>
    </citation>
    <scope>NUCLEOTIDE SEQUENCE [LARGE SCALE GENOMIC DNA]</scope>
    <source>
        <strain evidence="1 2">FoC_Fus2</strain>
    </source>
</reference>
<sequence length="112" mass="13175">MSQPTSVTKPTHTHTIWRQRPLNKMQRLGGVFIPKADIKLFKFVVKHKLYHMHYWYDKLRLTVPLGNKIQEKALADLGALMAIEGLDKYWEFVTQVLTEDPLKVDPRVYNIK</sequence>
<dbReference type="AlphaFoldDB" id="A0A3L6MXH7"/>
<evidence type="ECO:0000313" key="1">
    <source>
        <dbReference type="EMBL" id="RKK08689.1"/>
    </source>
</evidence>
<protein>
    <submittedName>
        <fullName evidence="1">Uncharacterized protein</fullName>
    </submittedName>
</protein>
<evidence type="ECO:0000313" key="2">
    <source>
        <dbReference type="Proteomes" id="UP000270866"/>
    </source>
</evidence>
<organism evidence="1 2">
    <name type="scientific">Fusarium oxysporum f. sp. cepae</name>
    <dbReference type="NCBI Taxonomy" id="396571"/>
    <lineage>
        <taxon>Eukaryota</taxon>
        <taxon>Fungi</taxon>
        <taxon>Dikarya</taxon>
        <taxon>Ascomycota</taxon>
        <taxon>Pezizomycotina</taxon>
        <taxon>Sordariomycetes</taxon>
        <taxon>Hypocreomycetidae</taxon>
        <taxon>Hypocreales</taxon>
        <taxon>Nectriaceae</taxon>
        <taxon>Fusarium</taxon>
        <taxon>Fusarium oxysporum species complex</taxon>
    </lineage>
</organism>
<dbReference type="EMBL" id="MRCU01000013">
    <property type="protein sequence ID" value="RKK08689.1"/>
    <property type="molecule type" value="Genomic_DNA"/>
</dbReference>
<name>A0A3L6MXH7_FUSOX</name>
<dbReference type="Proteomes" id="UP000270866">
    <property type="component" value="Unassembled WGS sequence"/>
</dbReference>
<accession>A0A3L6MXH7</accession>